<accession>A0A0S6U4K2</accession>
<dbReference type="EMBL" id="DF384213">
    <property type="protein sequence ID" value="GAE02833.1"/>
    <property type="molecule type" value="Genomic_DNA"/>
</dbReference>
<dbReference type="AlphaFoldDB" id="A0A0S6U4K2"/>
<reference evidence="1" key="1">
    <citation type="submission" date="2013-10" db="EMBL/GenBank/DDBJ databases">
        <title>Draft genome sequence of Clostridium botulinum type B strain Osaka05.</title>
        <authorList>
            <person name="Sakaguchi Y."/>
            <person name="Hosomi K."/>
            <person name="Uchiyama J."/>
            <person name="Ogura Y."/>
            <person name="Sakaguchi M."/>
            <person name="Kohda T."/>
            <person name="Mukamoto M."/>
            <person name="Misawa N."/>
            <person name="Matsuzaki S."/>
            <person name="Hayashi T."/>
            <person name="Kozaki S."/>
        </authorList>
    </citation>
    <scope>NUCLEOTIDE SEQUENCE</scope>
    <source>
        <strain evidence="1">Osaka05</strain>
    </source>
</reference>
<gene>
    <name evidence="1" type="ORF">CBO05C_2523</name>
</gene>
<sequence>MFNKKYLKTIIFATIVSIEVIGLTGCNSSKKEIKIPVTVGEYPNSQNTVRLEKGDTVEDIEGIGDGWIKFKSNGKTLTCPKDKLERSY</sequence>
<dbReference type="RefSeq" id="WP_195745665.1">
    <property type="nucleotide sequence ID" value="NZ_DF384213.1"/>
</dbReference>
<name>A0A0S6U4K2_CLOBO</name>
<organism evidence="1">
    <name type="scientific">Clostridium botulinum B str. Osaka05</name>
    <dbReference type="NCBI Taxonomy" id="1407017"/>
    <lineage>
        <taxon>Bacteria</taxon>
        <taxon>Bacillati</taxon>
        <taxon>Bacillota</taxon>
        <taxon>Clostridia</taxon>
        <taxon>Eubacteriales</taxon>
        <taxon>Clostridiaceae</taxon>
        <taxon>Clostridium</taxon>
    </lineage>
</organism>
<protein>
    <submittedName>
        <fullName evidence="1">Uncharacterized protein</fullName>
    </submittedName>
</protein>
<dbReference type="HOGENOM" id="CLU_2463548_0_0_9"/>
<evidence type="ECO:0000313" key="1">
    <source>
        <dbReference type="EMBL" id="GAE02833.1"/>
    </source>
</evidence>
<proteinExistence type="predicted"/>
<dbReference type="Proteomes" id="UP000054164">
    <property type="component" value="Unassembled WGS sequence"/>
</dbReference>